<dbReference type="EMBL" id="WVUK01000055">
    <property type="protein sequence ID" value="KAF7493480.1"/>
    <property type="molecule type" value="Genomic_DNA"/>
</dbReference>
<name>A0A834RB01_SARSC</name>
<dbReference type="EnsemblMetazoa" id="SSS_9078s_mrna">
    <property type="protein sequence ID" value="KAF7493480.1"/>
    <property type="gene ID" value="SSS_9078"/>
</dbReference>
<gene>
    <name evidence="2" type="ORF">SSS_9078</name>
</gene>
<reference evidence="3" key="3">
    <citation type="submission" date="2022-06" db="UniProtKB">
        <authorList>
            <consortium name="EnsemblMetazoa"/>
        </authorList>
    </citation>
    <scope>IDENTIFICATION</scope>
</reference>
<protein>
    <submittedName>
        <fullName evidence="2 3">Uncharacterized protein</fullName>
    </submittedName>
</protein>
<evidence type="ECO:0000313" key="4">
    <source>
        <dbReference type="Proteomes" id="UP000070412"/>
    </source>
</evidence>
<evidence type="ECO:0000313" key="3">
    <source>
        <dbReference type="EnsemblMetazoa" id="KAF7493480.1"/>
    </source>
</evidence>
<proteinExistence type="predicted"/>
<dbReference type="Proteomes" id="UP000070412">
    <property type="component" value="Unassembled WGS sequence"/>
</dbReference>
<sequence>MFECVSVSGSSSIIIKCHQTTSPPSLSASTSVPVSSEQSTTESTVHITVEALEAISKHLEVVRNHSLSIVSRILINLLRKEFYPLLWGWEGIEIYRQVDEISKKIDKIQELLERKKRIIGDQFRAYTSDVLEQMEIKLTGKKMEKTSSRCSSDESVSADDYNQESEVNYDLNENFKSVSSSSSWTSTTLTKTATMLNNEEEFLKEINEID</sequence>
<organism evidence="2">
    <name type="scientific">Sarcoptes scabiei</name>
    <name type="common">Itch mite</name>
    <name type="synonym">Acarus scabiei</name>
    <dbReference type="NCBI Taxonomy" id="52283"/>
    <lineage>
        <taxon>Eukaryota</taxon>
        <taxon>Metazoa</taxon>
        <taxon>Ecdysozoa</taxon>
        <taxon>Arthropoda</taxon>
        <taxon>Chelicerata</taxon>
        <taxon>Arachnida</taxon>
        <taxon>Acari</taxon>
        <taxon>Acariformes</taxon>
        <taxon>Sarcoptiformes</taxon>
        <taxon>Astigmata</taxon>
        <taxon>Psoroptidia</taxon>
        <taxon>Sarcoptoidea</taxon>
        <taxon>Sarcoptidae</taxon>
        <taxon>Sarcoptinae</taxon>
        <taxon>Sarcoptes</taxon>
    </lineage>
</organism>
<feature type="region of interest" description="Disordered" evidence="1">
    <location>
        <begin position="143"/>
        <end position="163"/>
    </location>
</feature>
<dbReference type="AlphaFoldDB" id="A0A834RB01"/>
<evidence type="ECO:0000256" key="1">
    <source>
        <dbReference type="SAM" id="MobiDB-lite"/>
    </source>
</evidence>
<reference evidence="4" key="1">
    <citation type="journal article" date="2020" name="PLoS Negl. Trop. Dis.">
        <title>High-quality nuclear genome for Sarcoptes scabiei-A critical resource for a neglected parasite.</title>
        <authorList>
            <person name="Korhonen P.K."/>
            <person name="Gasser R.B."/>
            <person name="Ma G."/>
            <person name="Wang T."/>
            <person name="Stroehlein A.J."/>
            <person name="Young N.D."/>
            <person name="Ang C.S."/>
            <person name="Fernando D.D."/>
            <person name="Lu H.C."/>
            <person name="Taylor S."/>
            <person name="Reynolds S.L."/>
            <person name="Mofiz E."/>
            <person name="Najaraj S.H."/>
            <person name="Gowda H."/>
            <person name="Madugundu A."/>
            <person name="Renuse S."/>
            <person name="Holt D."/>
            <person name="Pandey A."/>
            <person name="Papenfuss A.T."/>
            <person name="Fischer K."/>
        </authorList>
    </citation>
    <scope>NUCLEOTIDE SEQUENCE [LARGE SCALE GENOMIC DNA]</scope>
</reference>
<accession>A0A834RB01</accession>
<keyword evidence="4" id="KW-1185">Reference proteome</keyword>
<evidence type="ECO:0000313" key="2">
    <source>
        <dbReference type="EMBL" id="KAF7493480.1"/>
    </source>
</evidence>
<reference evidence="2" key="2">
    <citation type="submission" date="2020-01" db="EMBL/GenBank/DDBJ databases">
        <authorList>
            <person name="Korhonen P.K.K."/>
            <person name="Guangxu M.G."/>
            <person name="Wang T.W."/>
            <person name="Stroehlein A.J.S."/>
            <person name="Young N.D."/>
            <person name="Ang C.-S.A."/>
            <person name="Fernando D.W.F."/>
            <person name="Lu H.L."/>
            <person name="Taylor S.T."/>
            <person name="Ehtesham M.E.M."/>
            <person name="Najaraj S.H.N."/>
            <person name="Harsha G.H.G."/>
            <person name="Madugundu A.M."/>
            <person name="Renuse S.R."/>
            <person name="Holt D.H."/>
            <person name="Pandey A.P."/>
            <person name="Papenfuss A.P."/>
            <person name="Gasser R.B.G."/>
            <person name="Fischer K.F."/>
        </authorList>
    </citation>
    <scope>NUCLEOTIDE SEQUENCE</scope>
    <source>
        <strain evidence="2">SSS_KF_BRIS2020</strain>
    </source>
</reference>